<evidence type="ECO:0000313" key="10">
    <source>
        <dbReference type="EMBL" id="KAB1216581.1"/>
    </source>
</evidence>
<dbReference type="EMBL" id="RXIC02000022">
    <property type="protein sequence ID" value="KAB1216581.1"/>
    <property type="molecule type" value="Genomic_DNA"/>
</dbReference>
<keyword evidence="3 7" id="KW-0964">Secreted</keyword>
<dbReference type="Proteomes" id="UP000516437">
    <property type="component" value="Chromosome 4"/>
</dbReference>
<feature type="domain" description="Expansin-like CBD" evidence="9">
    <location>
        <begin position="176"/>
        <end position="258"/>
    </location>
</feature>
<evidence type="ECO:0000256" key="1">
    <source>
        <dbReference type="ARBA" id="ARBA00005392"/>
    </source>
</evidence>
<dbReference type="Pfam" id="PF01357">
    <property type="entry name" value="Expansin_C"/>
    <property type="match status" value="1"/>
</dbReference>
<dbReference type="PRINTS" id="PR01225">
    <property type="entry name" value="EXPANSNFAMLY"/>
</dbReference>
<dbReference type="InterPro" id="IPR036749">
    <property type="entry name" value="Expansin_CBD_sf"/>
</dbReference>
<keyword evidence="5" id="KW-0472">Membrane</keyword>
<dbReference type="SUPFAM" id="SSF50685">
    <property type="entry name" value="Barwin-like endoglucanases"/>
    <property type="match status" value="1"/>
</dbReference>
<keyword evidence="11" id="KW-1185">Reference proteome</keyword>
<dbReference type="PRINTS" id="PR01226">
    <property type="entry name" value="EXPANSIN"/>
</dbReference>
<dbReference type="CDD" id="cd22274">
    <property type="entry name" value="DPBB_EXPA_N"/>
    <property type="match status" value="1"/>
</dbReference>
<dbReference type="InterPro" id="IPR007117">
    <property type="entry name" value="Expansin_CBD"/>
</dbReference>
<dbReference type="GO" id="GO:0016020">
    <property type="term" value="C:membrane"/>
    <property type="evidence" value="ECO:0007669"/>
    <property type="project" value="UniProtKB-SubCell"/>
</dbReference>
<evidence type="ECO:0000259" key="8">
    <source>
        <dbReference type="PROSITE" id="PS50842"/>
    </source>
</evidence>
<sequence>MGSVRVLRAAPNFFSLWYSFYLFCVVLEGINGQAKGWLNAHATFYGANQNPTSLGGACGYDNTAHAGFGVNTAAVSGALFQDGKACGACYQLMCNYRLDPKWCLPRRVMTVTTTNFCPPNNNGGWCDPPRQHFDMSLPAFSLIARQGNEGIVPVLYRRVSCKRRGGVRFTLKGQGNFNMVMISNVGGSGDAKAVWIRGSKTRSAIWIPMHRNWGVNWQSSIDVRGQRLSFKLSLADGKTLEFVNVVPSTWRFGQTFSSRDQF</sequence>
<dbReference type="InterPro" id="IPR009009">
    <property type="entry name" value="RlpA-like_DPBB"/>
</dbReference>
<keyword evidence="4" id="KW-0732">Signal</keyword>
<evidence type="ECO:0000256" key="7">
    <source>
        <dbReference type="RuleBase" id="RU365023"/>
    </source>
</evidence>
<evidence type="ECO:0000259" key="9">
    <source>
        <dbReference type="PROSITE" id="PS50843"/>
    </source>
</evidence>
<gene>
    <name evidence="10" type="ORF">CJ030_MR4G002179</name>
</gene>
<dbReference type="InterPro" id="IPR036908">
    <property type="entry name" value="RlpA-like_sf"/>
</dbReference>
<dbReference type="AlphaFoldDB" id="A0A6A1VUH5"/>
<protein>
    <recommendedName>
        <fullName evidence="7">Expansin</fullName>
    </recommendedName>
</protein>
<evidence type="ECO:0000256" key="3">
    <source>
        <dbReference type="ARBA" id="ARBA00022525"/>
    </source>
</evidence>
<dbReference type="PROSITE" id="PS50842">
    <property type="entry name" value="EXPANSIN_EG45"/>
    <property type="match status" value="1"/>
</dbReference>
<comment type="subcellular location">
    <subcellularLocation>
        <location evidence="7">Secreted</location>
        <location evidence="7">Cell wall</location>
    </subcellularLocation>
    <subcellularLocation>
        <location evidence="7">Membrane</location>
        <topology evidence="7">Peripheral membrane protein</topology>
    </subcellularLocation>
</comment>
<dbReference type="PROSITE" id="PS50843">
    <property type="entry name" value="EXPANSIN_CBD"/>
    <property type="match status" value="1"/>
</dbReference>
<dbReference type="InterPro" id="IPR007118">
    <property type="entry name" value="Expan_Lol_pI"/>
</dbReference>
<dbReference type="GO" id="GO:0009664">
    <property type="term" value="P:plant-type cell wall organization"/>
    <property type="evidence" value="ECO:0007669"/>
    <property type="project" value="InterPro"/>
</dbReference>
<accession>A0A6A1VUH5</accession>
<evidence type="ECO:0000256" key="4">
    <source>
        <dbReference type="ARBA" id="ARBA00022729"/>
    </source>
</evidence>
<dbReference type="GO" id="GO:0009653">
    <property type="term" value="P:anatomical structure morphogenesis"/>
    <property type="evidence" value="ECO:0007669"/>
    <property type="project" value="UniProtKB-ARBA"/>
</dbReference>
<dbReference type="SMART" id="SM00837">
    <property type="entry name" value="DPBB_1"/>
    <property type="match status" value="1"/>
</dbReference>
<dbReference type="OrthoDB" id="5823761at2759"/>
<dbReference type="Gene3D" id="2.60.40.760">
    <property type="entry name" value="Expansin, cellulose-binding-like domain"/>
    <property type="match status" value="1"/>
</dbReference>
<evidence type="ECO:0000256" key="5">
    <source>
        <dbReference type="ARBA" id="ARBA00023136"/>
    </source>
</evidence>
<dbReference type="InterPro" id="IPR007112">
    <property type="entry name" value="Expansin/allergen_DPBB_dom"/>
</dbReference>
<evidence type="ECO:0000256" key="6">
    <source>
        <dbReference type="ARBA" id="ARBA00023316"/>
    </source>
</evidence>
<evidence type="ECO:0000256" key="2">
    <source>
        <dbReference type="ARBA" id="ARBA00022512"/>
    </source>
</evidence>
<comment type="caution">
    <text evidence="10">The sequence shown here is derived from an EMBL/GenBank/DDBJ whole genome shotgun (WGS) entry which is preliminary data.</text>
</comment>
<dbReference type="PANTHER" id="PTHR31867">
    <property type="entry name" value="EXPANSIN-A15"/>
    <property type="match status" value="1"/>
</dbReference>
<organism evidence="10 11">
    <name type="scientific">Morella rubra</name>
    <name type="common">Chinese bayberry</name>
    <dbReference type="NCBI Taxonomy" id="262757"/>
    <lineage>
        <taxon>Eukaryota</taxon>
        <taxon>Viridiplantae</taxon>
        <taxon>Streptophyta</taxon>
        <taxon>Embryophyta</taxon>
        <taxon>Tracheophyta</taxon>
        <taxon>Spermatophyta</taxon>
        <taxon>Magnoliopsida</taxon>
        <taxon>eudicotyledons</taxon>
        <taxon>Gunneridae</taxon>
        <taxon>Pentapetalae</taxon>
        <taxon>rosids</taxon>
        <taxon>fabids</taxon>
        <taxon>Fagales</taxon>
        <taxon>Myricaceae</taxon>
        <taxon>Morella</taxon>
    </lineage>
</organism>
<reference evidence="10 11" key="1">
    <citation type="journal article" date="2019" name="Plant Biotechnol. J.">
        <title>The red bayberry genome and genetic basis of sex determination.</title>
        <authorList>
            <person name="Jia H.M."/>
            <person name="Jia H.J."/>
            <person name="Cai Q.L."/>
            <person name="Wang Y."/>
            <person name="Zhao H.B."/>
            <person name="Yang W.F."/>
            <person name="Wang G.Y."/>
            <person name="Li Y.H."/>
            <person name="Zhan D.L."/>
            <person name="Shen Y.T."/>
            <person name="Niu Q.F."/>
            <person name="Chang L."/>
            <person name="Qiu J."/>
            <person name="Zhao L."/>
            <person name="Xie H.B."/>
            <person name="Fu W.Y."/>
            <person name="Jin J."/>
            <person name="Li X.W."/>
            <person name="Jiao Y."/>
            <person name="Zhou C.C."/>
            <person name="Tu T."/>
            <person name="Chai C.Y."/>
            <person name="Gao J.L."/>
            <person name="Fan L.J."/>
            <person name="van de Weg E."/>
            <person name="Wang J.Y."/>
            <person name="Gao Z.S."/>
        </authorList>
    </citation>
    <scope>NUCLEOTIDE SEQUENCE [LARGE SCALE GENOMIC DNA]</scope>
    <source>
        <tissue evidence="10">Leaves</tissue>
    </source>
</reference>
<dbReference type="Pfam" id="PF03330">
    <property type="entry name" value="DPBB_1"/>
    <property type="match status" value="1"/>
</dbReference>
<comment type="function">
    <text evidence="7">Causes loosening and extension of plant cell walls by disrupting non-covalent bonding between cellulose microfibrils and matrix glucans. No enzymatic activity has been found.</text>
</comment>
<proteinExistence type="inferred from homology"/>
<dbReference type="GO" id="GO:0005576">
    <property type="term" value="C:extracellular region"/>
    <property type="evidence" value="ECO:0007669"/>
    <property type="project" value="InterPro"/>
</dbReference>
<keyword evidence="6 7" id="KW-0961">Cell wall biogenesis/degradation</keyword>
<evidence type="ECO:0000313" key="11">
    <source>
        <dbReference type="Proteomes" id="UP000516437"/>
    </source>
</evidence>
<dbReference type="SUPFAM" id="SSF49590">
    <property type="entry name" value="PHL pollen allergen"/>
    <property type="match status" value="1"/>
</dbReference>
<keyword evidence="2 7" id="KW-0134">Cell wall</keyword>
<dbReference type="InterPro" id="IPR002963">
    <property type="entry name" value="Expansin"/>
</dbReference>
<name>A0A6A1VUH5_9ROSI</name>
<feature type="domain" description="Expansin-like EG45" evidence="8">
    <location>
        <begin position="55"/>
        <end position="166"/>
    </location>
</feature>
<dbReference type="Gene3D" id="2.40.40.10">
    <property type="entry name" value="RlpA-like domain"/>
    <property type="match status" value="1"/>
</dbReference>
<comment type="similarity">
    <text evidence="1 7">Belongs to the expansin family. Expansin A subfamily.</text>
</comment>